<evidence type="ECO:0000313" key="2">
    <source>
        <dbReference type="EMBL" id="EFP96857.1"/>
    </source>
</evidence>
<feature type="transmembrane region" description="Helical" evidence="1">
    <location>
        <begin position="20"/>
        <end position="48"/>
    </location>
</feature>
<protein>
    <submittedName>
        <fullName evidence="2">Uncharacterized protein</fullName>
    </submittedName>
</protein>
<dbReference type="Proteomes" id="UP000002943">
    <property type="component" value="Unassembled WGS sequence"/>
</dbReference>
<evidence type="ECO:0000313" key="3">
    <source>
        <dbReference type="Proteomes" id="UP000002943"/>
    </source>
</evidence>
<comment type="caution">
    <text evidence="2">The sequence shown here is derived from an EMBL/GenBank/DDBJ whole genome shotgun (WGS) entry which is preliminary data.</text>
</comment>
<dbReference type="RefSeq" id="WP_009601292.1">
    <property type="nucleotide sequence ID" value="NZ_AEIU01000069.1"/>
</dbReference>
<proteinExistence type="predicted"/>
<dbReference type="AlphaFoldDB" id="E3BJT8"/>
<sequence length="53" mass="5569">MASGETKGVMINDSASSFDAAAISVSLTAFIVAYFVFYTISPTIIIAAKARSY</sequence>
<keyword evidence="1" id="KW-0812">Transmembrane</keyword>
<dbReference type="EMBL" id="AEIU01000069">
    <property type="protein sequence ID" value="EFP96857.1"/>
    <property type="molecule type" value="Genomic_DNA"/>
</dbReference>
<keyword evidence="1" id="KW-1133">Transmembrane helix</keyword>
<keyword evidence="3" id="KW-1185">Reference proteome</keyword>
<organism evidence="2 3">
    <name type="scientific">Vibrio caribbeanicus ATCC BAA-2122</name>
    <dbReference type="NCBI Taxonomy" id="796620"/>
    <lineage>
        <taxon>Bacteria</taxon>
        <taxon>Pseudomonadati</taxon>
        <taxon>Pseudomonadota</taxon>
        <taxon>Gammaproteobacteria</taxon>
        <taxon>Vibrionales</taxon>
        <taxon>Vibrionaceae</taxon>
        <taxon>Vibrio</taxon>
    </lineage>
</organism>
<evidence type="ECO:0000256" key="1">
    <source>
        <dbReference type="SAM" id="Phobius"/>
    </source>
</evidence>
<accession>E3BJT8</accession>
<reference evidence="2 3" key="1">
    <citation type="journal article" date="2012" name="Int. J. Syst. Evol. Microbiol.">
        <title>Vibrio caribbeanicus sp. nov., isolated from the marine sponge Scleritoderma cyanea.</title>
        <authorList>
            <person name="Hoffmann M."/>
            <person name="Monday S.R."/>
            <person name="Allard M.W."/>
            <person name="Strain E.A."/>
            <person name="Whittaker P."/>
            <person name="Naum M."/>
            <person name="McCarthy P.J."/>
            <person name="Lopez J.V."/>
            <person name="Fischer M."/>
            <person name="Brown E.W."/>
        </authorList>
    </citation>
    <scope>NUCLEOTIDE SEQUENCE [LARGE SCALE GENOMIC DNA]</scope>
    <source>
        <strain evidence="2 3">ATCC BAA-2122</strain>
    </source>
</reference>
<keyword evidence="1" id="KW-0472">Membrane</keyword>
<gene>
    <name evidence="2" type="ORF">VIBC2010_07804</name>
</gene>
<name>E3BJT8_9VIBR</name>